<proteinExistence type="predicted"/>
<dbReference type="AlphaFoldDB" id="A0A146LZQ1"/>
<evidence type="ECO:0000313" key="1">
    <source>
        <dbReference type="EMBL" id="JAQ11830.1"/>
    </source>
</evidence>
<dbReference type="Gene3D" id="3.10.20.90">
    <property type="entry name" value="Phosphatidylinositol 3-kinase Catalytic Subunit, Chain A, domain 1"/>
    <property type="match status" value="1"/>
</dbReference>
<gene>
    <name evidence="1" type="ORF">g.75206</name>
</gene>
<dbReference type="InterPro" id="IPR029071">
    <property type="entry name" value="Ubiquitin-like_domsf"/>
</dbReference>
<sequence length="132" mass="14321">MTSATATTLSAMPHNGNEVCVYLHQAKDHSDKTHTLMVPRSATVVDLHKAVRSTLRLCSLTPLALAVGENTLSATVTMEDLLTQCTQDNEELHVTYSVEKGLGSMAYQGSGCFLQNPCQDPSSNSNLTYYQI</sequence>
<name>A0A146LZQ1_LYGHE</name>
<accession>A0A146LZQ1</accession>
<dbReference type="EMBL" id="GDHC01006799">
    <property type="protein sequence ID" value="JAQ11830.1"/>
    <property type="molecule type" value="Transcribed_RNA"/>
</dbReference>
<organism evidence="1">
    <name type="scientific">Lygus hesperus</name>
    <name type="common">Western plant bug</name>
    <dbReference type="NCBI Taxonomy" id="30085"/>
    <lineage>
        <taxon>Eukaryota</taxon>
        <taxon>Metazoa</taxon>
        <taxon>Ecdysozoa</taxon>
        <taxon>Arthropoda</taxon>
        <taxon>Hexapoda</taxon>
        <taxon>Insecta</taxon>
        <taxon>Pterygota</taxon>
        <taxon>Neoptera</taxon>
        <taxon>Paraneoptera</taxon>
        <taxon>Hemiptera</taxon>
        <taxon>Heteroptera</taxon>
        <taxon>Panheteroptera</taxon>
        <taxon>Cimicomorpha</taxon>
        <taxon>Miridae</taxon>
        <taxon>Mirini</taxon>
        <taxon>Lygus</taxon>
    </lineage>
</organism>
<protein>
    <submittedName>
        <fullName evidence="1">Uncharacterized protein</fullName>
    </submittedName>
</protein>
<dbReference type="SUPFAM" id="SSF54236">
    <property type="entry name" value="Ubiquitin-like"/>
    <property type="match status" value="1"/>
</dbReference>
<reference evidence="1" key="1">
    <citation type="journal article" date="2016" name="Gigascience">
        <title>De novo construction of an expanded transcriptome assembly for the western tarnished plant bug, Lygus hesperus.</title>
        <authorList>
            <person name="Tassone E.E."/>
            <person name="Geib S.M."/>
            <person name="Hall B."/>
            <person name="Fabrick J.A."/>
            <person name="Brent C.S."/>
            <person name="Hull J.J."/>
        </authorList>
    </citation>
    <scope>NUCLEOTIDE SEQUENCE</scope>
</reference>